<dbReference type="HOGENOM" id="CLU_1913587_0_0_3"/>
<dbReference type="STRING" id="292563.Cyast_2680"/>
<gene>
    <name evidence="1" type="ordered locus">Cyast_2680</name>
</gene>
<organism evidence="1 2">
    <name type="scientific">Cyanobacterium stanieri (strain ATCC 29140 / PCC 7202)</name>
    <dbReference type="NCBI Taxonomy" id="292563"/>
    <lineage>
        <taxon>Bacteria</taxon>
        <taxon>Bacillati</taxon>
        <taxon>Cyanobacteriota</taxon>
        <taxon>Cyanophyceae</taxon>
        <taxon>Oscillatoriophycideae</taxon>
        <taxon>Chroococcales</taxon>
        <taxon>Geminocystaceae</taxon>
        <taxon>Cyanobacterium</taxon>
    </lineage>
</organism>
<sequence>MKISYFLLSLLIIGCADSKTSSCRQLFNFTSTLQETITNLDDNNLQAIADTANTFELTSQAIANYNFEDANLGNNAIQLSQIYQAYADNTRDFVDAYQIKNQEKGILSQQNLTDLFIQQRQLVEQINNYCNQ</sequence>
<keyword evidence="2" id="KW-1185">Reference proteome</keyword>
<protein>
    <recommendedName>
        <fullName evidence="3">Lipoprotein</fullName>
    </recommendedName>
</protein>
<dbReference type="KEGG" id="csn:Cyast_2680"/>
<dbReference type="BioCyc" id="CSTA292563:G1353-2685-MONOMER"/>
<accession>K9YRA1</accession>
<evidence type="ECO:0000313" key="2">
    <source>
        <dbReference type="Proteomes" id="UP000010483"/>
    </source>
</evidence>
<evidence type="ECO:0000313" key="1">
    <source>
        <dbReference type="EMBL" id="AFZ48623.1"/>
    </source>
</evidence>
<dbReference type="AlphaFoldDB" id="K9YRA1"/>
<dbReference type="EMBL" id="CP003940">
    <property type="protein sequence ID" value="AFZ48623.1"/>
    <property type="molecule type" value="Genomic_DNA"/>
</dbReference>
<name>K9YRA1_CYASC</name>
<evidence type="ECO:0008006" key="3">
    <source>
        <dbReference type="Google" id="ProtNLM"/>
    </source>
</evidence>
<dbReference type="PROSITE" id="PS51257">
    <property type="entry name" value="PROKAR_LIPOPROTEIN"/>
    <property type="match status" value="1"/>
</dbReference>
<proteinExistence type="predicted"/>
<dbReference type="Proteomes" id="UP000010483">
    <property type="component" value="Chromosome"/>
</dbReference>
<reference evidence="2" key="1">
    <citation type="journal article" date="2013" name="Proc. Natl. Acad. Sci. U.S.A.">
        <title>Improving the coverage of the cyanobacterial phylum using diversity-driven genome sequencing.</title>
        <authorList>
            <person name="Shih P.M."/>
            <person name="Wu D."/>
            <person name="Latifi A."/>
            <person name="Axen S.D."/>
            <person name="Fewer D.P."/>
            <person name="Talla E."/>
            <person name="Calteau A."/>
            <person name="Cai F."/>
            <person name="Tandeau de Marsac N."/>
            <person name="Rippka R."/>
            <person name="Herdman M."/>
            <person name="Sivonen K."/>
            <person name="Coursin T."/>
            <person name="Laurent T."/>
            <person name="Goodwin L."/>
            <person name="Nolan M."/>
            <person name="Davenport K.W."/>
            <person name="Han C.S."/>
            <person name="Rubin E.M."/>
            <person name="Eisen J.A."/>
            <person name="Woyke T."/>
            <person name="Gugger M."/>
            <person name="Kerfeld C.A."/>
        </authorList>
    </citation>
    <scope>NUCLEOTIDE SEQUENCE [LARGE SCALE GENOMIC DNA]</scope>
    <source>
        <strain evidence="2">ATCC 29140 / PCC 7202</strain>
    </source>
</reference>